<evidence type="ECO:0000259" key="1">
    <source>
        <dbReference type="PROSITE" id="PS51819"/>
    </source>
</evidence>
<proteinExistence type="predicted"/>
<dbReference type="PANTHER" id="PTHR10374:SF30">
    <property type="entry name" value="LACTOYLGLUTATHIONE LYASE"/>
    <property type="match status" value="1"/>
</dbReference>
<sequence>MRFVRRLFLDALTMTTARRLDTLTLRVPDVASTLAFYTKIMGMLPSNSDNDGDSATIGYTDTGLKLKFVSCQSNRQTTSSDAYWKIGITVKDLDQTVAFLQKQGVPCSPPQQFMDIGYLCHLRDPANLSVELLQQRFEGRQEAVRVNQNEASSHVIGCQATLAHITIRVTDLKMAQKFWEETMGMRLMSIQPVTRYGFTLYFYTWSDENLPNPNDLKAVENREWLWARPYAMIELQHLESRDADDVPKLRITPDGEAGPVTLLCHNNGSNESTEIDCGKDLGL</sequence>
<dbReference type="Gene3D" id="3.10.180.10">
    <property type="entry name" value="2,3-Dihydroxybiphenyl 1,2-Dioxygenase, domain 1"/>
    <property type="match status" value="2"/>
</dbReference>
<name>A0A7S1Y357_9STRA</name>
<dbReference type="AlphaFoldDB" id="A0A7S1Y357"/>
<organism evidence="2">
    <name type="scientific">Grammatophora oceanica</name>
    <dbReference type="NCBI Taxonomy" id="210454"/>
    <lineage>
        <taxon>Eukaryota</taxon>
        <taxon>Sar</taxon>
        <taxon>Stramenopiles</taxon>
        <taxon>Ochrophyta</taxon>
        <taxon>Bacillariophyta</taxon>
        <taxon>Fragilariophyceae</taxon>
        <taxon>Fragilariophycidae</taxon>
        <taxon>Rhabdonematales</taxon>
        <taxon>Grammatophoraceae</taxon>
        <taxon>Grammatophora</taxon>
    </lineage>
</organism>
<reference evidence="2" key="1">
    <citation type="submission" date="2021-01" db="EMBL/GenBank/DDBJ databases">
        <authorList>
            <person name="Corre E."/>
            <person name="Pelletier E."/>
            <person name="Niang G."/>
            <person name="Scheremetjew M."/>
            <person name="Finn R."/>
            <person name="Kale V."/>
            <person name="Holt S."/>
            <person name="Cochrane G."/>
            <person name="Meng A."/>
            <person name="Brown T."/>
            <person name="Cohen L."/>
        </authorList>
    </citation>
    <scope>NUCLEOTIDE SEQUENCE</scope>
    <source>
        <strain evidence="2">CCMP 410</strain>
    </source>
</reference>
<protein>
    <recommendedName>
        <fullName evidence="1">VOC domain-containing protein</fullName>
    </recommendedName>
</protein>
<dbReference type="EMBL" id="HBGK01005230">
    <property type="protein sequence ID" value="CAD9273903.1"/>
    <property type="molecule type" value="Transcribed_RNA"/>
</dbReference>
<accession>A0A7S1Y357</accession>
<feature type="domain" description="VOC" evidence="1">
    <location>
        <begin position="19"/>
        <end position="135"/>
    </location>
</feature>
<dbReference type="InterPro" id="IPR004360">
    <property type="entry name" value="Glyas_Fos-R_dOase_dom"/>
</dbReference>
<dbReference type="PANTHER" id="PTHR10374">
    <property type="entry name" value="LACTOYLGLUTATHIONE LYASE GLYOXALASE I"/>
    <property type="match status" value="1"/>
</dbReference>
<dbReference type="SUPFAM" id="SSF54593">
    <property type="entry name" value="Glyoxalase/Bleomycin resistance protein/Dihydroxybiphenyl dioxygenase"/>
    <property type="match status" value="2"/>
</dbReference>
<gene>
    <name evidence="2" type="ORF">GOCE00092_LOCUS2811</name>
</gene>
<dbReference type="InterPro" id="IPR037523">
    <property type="entry name" value="VOC_core"/>
</dbReference>
<dbReference type="InterPro" id="IPR029068">
    <property type="entry name" value="Glyas_Bleomycin-R_OHBP_Dase"/>
</dbReference>
<dbReference type="Pfam" id="PF00903">
    <property type="entry name" value="Glyoxalase"/>
    <property type="match status" value="1"/>
</dbReference>
<evidence type="ECO:0000313" key="2">
    <source>
        <dbReference type="EMBL" id="CAD9273903.1"/>
    </source>
</evidence>
<dbReference type="PROSITE" id="PS51819">
    <property type="entry name" value="VOC"/>
    <property type="match status" value="1"/>
</dbReference>